<dbReference type="OrthoDB" id="4566632at2"/>
<comment type="caution">
    <text evidence="2">The sequence shown here is derived from an EMBL/GenBank/DDBJ whole genome shotgun (WGS) entry which is preliminary data.</text>
</comment>
<accession>A0A4Q7KMU6</accession>
<dbReference type="Proteomes" id="UP000294257">
    <property type="component" value="Unassembled WGS sequence"/>
</dbReference>
<evidence type="ECO:0000313" key="3">
    <source>
        <dbReference type="Proteomes" id="UP000294257"/>
    </source>
</evidence>
<dbReference type="EMBL" id="SGWQ01000005">
    <property type="protein sequence ID" value="RZS37617.1"/>
    <property type="molecule type" value="Genomic_DNA"/>
</dbReference>
<keyword evidence="1" id="KW-1133">Transmembrane helix</keyword>
<protein>
    <submittedName>
        <fullName evidence="2">Uncharacterized protein</fullName>
    </submittedName>
</protein>
<name>A0A4Q7KMU6_9PSEU</name>
<organism evidence="2 3">
    <name type="scientific">Herbihabitans rhizosphaerae</name>
    <dbReference type="NCBI Taxonomy" id="1872711"/>
    <lineage>
        <taxon>Bacteria</taxon>
        <taxon>Bacillati</taxon>
        <taxon>Actinomycetota</taxon>
        <taxon>Actinomycetes</taxon>
        <taxon>Pseudonocardiales</taxon>
        <taxon>Pseudonocardiaceae</taxon>
        <taxon>Herbihabitans</taxon>
    </lineage>
</organism>
<keyword evidence="1" id="KW-0472">Membrane</keyword>
<sequence length="264" mass="26287">MTNQGRGLGASGPPWSIDVLADLHAGALDPDLTASLWPQVNADPEAREILAALDSTKVDLGGLSAAPLEPMPAHFAARLDAAIEAESAARAAAMAGQQQAAPPQQPGVAPVVSLDDARRRRNRRMTIAGGVFAAAAAAAAITIAVVPGNETDGTGVAAPTSNTTAPPSDGPLALDGDSLGKQQGAILSQKNYGALGSEQRFSQCLAAAGVPATVKPLGAREATFQGKPGVAAVIPVVGAGGTKFRIVVVDAQCGPALLGDTTIG</sequence>
<dbReference type="RefSeq" id="WP_130345092.1">
    <property type="nucleotide sequence ID" value="NZ_SGWQ01000005.1"/>
</dbReference>
<evidence type="ECO:0000313" key="2">
    <source>
        <dbReference type="EMBL" id="RZS37617.1"/>
    </source>
</evidence>
<keyword evidence="1" id="KW-0812">Transmembrane</keyword>
<proteinExistence type="predicted"/>
<evidence type="ECO:0000256" key="1">
    <source>
        <dbReference type="SAM" id="Phobius"/>
    </source>
</evidence>
<feature type="transmembrane region" description="Helical" evidence="1">
    <location>
        <begin position="127"/>
        <end position="146"/>
    </location>
</feature>
<gene>
    <name evidence="2" type="ORF">EV193_105175</name>
</gene>
<reference evidence="2 3" key="1">
    <citation type="submission" date="2019-02" db="EMBL/GenBank/DDBJ databases">
        <title>Genomic Encyclopedia of Type Strains, Phase IV (KMG-IV): sequencing the most valuable type-strain genomes for metagenomic binning, comparative biology and taxonomic classification.</title>
        <authorList>
            <person name="Goeker M."/>
        </authorList>
    </citation>
    <scope>NUCLEOTIDE SEQUENCE [LARGE SCALE GENOMIC DNA]</scope>
    <source>
        <strain evidence="2 3">DSM 101727</strain>
    </source>
</reference>
<keyword evidence="3" id="KW-1185">Reference proteome</keyword>
<dbReference type="AlphaFoldDB" id="A0A4Q7KMU6"/>